<dbReference type="GO" id="GO:0009252">
    <property type="term" value="P:peptidoglycan biosynthetic process"/>
    <property type="evidence" value="ECO:0007669"/>
    <property type="project" value="TreeGrafter"/>
</dbReference>
<dbReference type="InterPro" id="IPR009006">
    <property type="entry name" value="Ala_racemase/Decarboxylase_C"/>
</dbReference>
<sequence>MPARLEISTSIFRDNVRAVMARVAPGDMMLVTKDDAYGHGLEWAVREAHAVGARWIGSYDVPSALRVRALLPDVRIFAWETSSADEVAEAIRAGVDLGVGTAGYLRRVIDEAERSGRRALVHLKIDTGLHRNGIRPENWADAVTEARRAEDAGLLHVAGVWSHLAEASDDEDDAARGEFAHAVAVLRDAGGTPEHLHLTASAASWARPELRGTLSRIGAFCYGVRSADGPELDGIRPAASLRADIVDVQDDRVRIDVGALDGLPSNLAGAVLGGPDAPRILRVDGTWTELTSWAGASAGDGVTVFGGDGPSATDLAERIDTVGEEILTRVSPLVPRRYS</sequence>
<keyword evidence="7" id="KW-1185">Reference proteome</keyword>
<protein>
    <submittedName>
        <fullName evidence="6">Alanine racemase</fullName>
        <ecNumber evidence="6">5.1.1.1</ecNumber>
    </submittedName>
</protein>
<dbReference type="InterPro" id="IPR020622">
    <property type="entry name" value="Ala_racemase_pyridoxalP-BS"/>
</dbReference>
<dbReference type="Pfam" id="PF00842">
    <property type="entry name" value="Ala_racemase_C"/>
    <property type="match status" value="1"/>
</dbReference>
<dbReference type="PROSITE" id="PS00395">
    <property type="entry name" value="ALANINE_RACEMASE"/>
    <property type="match status" value="1"/>
</dbReference>
<dbReference type="SUPFAM" id="SSF51419">
    <property type="entry name" value="PLP-binding barrel"/>
    <property type="match status" value="1"/>
</dbReference>
<dbReference type="Pfam" id="PF01168">
    <property type="entry name" value="Ala_racemase_N"/>
    <property type="match status" value="1"/>
</dbReference>
<dbReference type="SMART" id="SM01005">
    <property type="entry name" value="Ala_racemase_C"/>
    <property type="match status" value="1"/>
</dbReference>
<dbReference type="Gene3D" id="2.40.37.10">
    <property type="entry name" value="Lyase, Ornithine Decarboxylase, Chain A, domain 1"/>
    <property type="match status" value="2"/>
</dbReference>
<evidence type="ECO:0000256" key="2">
    <source>
        <dbReference type="ARBA" id="ARBA00022898"/>
    </source>
</evidence>
<dbReference type="PANTHER" id="PTHR30511">
    <property type="entry name" value="ALANINE RACEMASE"/>
    <property type="match status" value="1"/>
</dbReference>
<evidence type="ECO:0000313" key="7">
    <source>
        <dbReference type="Proteomes" id="UP001139289"/>
    </source>
</evidence>
<evidence type="ECO:0000256" key="4">
    <source>
        <dbReference type="PIRSR" id="PIRSR600821-50"/>
    </source>
</evidence>
<feature type="domain" description="Alanine racemase C-terminal" evidence="5">
    <location>
        <begin position="238"/>
        <end position="339"/>
    </location>
</feature>
<dbReference type="GO" id="GO:0030170">
    <property type="term" value="F:pyridoxal phosphate binding"/>
    <property type="evidence" value="ECO:0007669"/>
    <property type="project" value="TreeGrafter"/>
</dbReference>
<dbReference type="PRINTS" id="PR00992">
    <property type="entry name" value="ALARACEMASE"/>
</dbReference>
<dbReference type="EC" id="5.1.1.1" evidence="6"/>
<name>A0A9X1S182_9MICO</name>
<evidence type="ECO:0000259" key="5">
    <source>
        <dbReference type="SMART" id="SM01005"/>
    </source>
</evidence>
<evidence type="ECO:0000256" key="1">
    <source>
        <dbReference type="ARBA" id="ARBA00001933"/>
    </source>
</evidence>
<dbReference type="Gene3D" id="3.20.20.10">
    <property type="entry name" value="Alanine racemase"/>
    <property type="match status" value="1"/>
</dbReference>
<dbReference type="Proteomes" id="UP001139289">
    <property type="component" value="Unassembled WGS sequence"/>
</dbReference>
<dbReference type="InterPro" id="IPR011079">
    <property type="entry name" value="Ala_racemase_C"/>
</dbReference>
<dbReference type="PANTHER" id="PTHR30511:SF0">
    <property type="entry name" value="ALANINE RACEMASE, CATABOLIC-RELATED"/>
    <property type="match status" value="1"/>
</dbReference>
<evidence type="ECO:0000256" key="3">
    <source>
        <dbReference type="ARBA" id="ARBA00023235"/>
    </source>
</evidence>
<dbReference type="InterPro" id="IPR029066">
    <property type="entry name" value="PLP-binding_barrel"/>
</dbReference>
<dbReference type="RefSeq" id="WP_227530939.1">
    <property type="nucleotide sequence ID" value="NZ_JAGTTM010000003.1"/>
</dbReference>
<evidence type="ECO:0000313" key="6">
    <source>
        <dbReference type="EMBL" id="MCC2029982.1"/>
    </source>
</evidence>
<proteinExistence type="predicted"/>
<dbReference type="GO" id="GO:0005829">
    <property type="term" value="C:cytosol"/>
    <property type="evidence" value="ECO:0007669"/>
    <property type="project" value="TreeGrafter"/>
</dbReference>
<accession>A0A9X1S182</accession>
<keyword evidence="2 4" id="KW-0663">Pyridoxal phosphate</keyword>
<dbReference type="GO" id="GO:0008784">
    <property type="term" value="F:alanine racemase activity"/>
    <property type="evidence" value="ECO:0007669"/>
    <property type="project" value="UniProtKB-EC"/>
</dbReference>
<dbReference type="InterPro" id="IPR001608">
    <property type="entry name" value="Ala_racemase_N"/>
</dbReference>
<gene>
    <name evidence="6" type="ORF">KEC56_10735</name>
</gene>
<keyword evidence="3 6" id="KW-0413">Isomerase</keyword>
<dbReference type="EMBL" id="JAGTTM010000003">
    <property type="protein sequence ID" value="MCC2029982.1"/>
    <property type="molecule type" value="Genomic_DNA"/>
</dbReference>
<dbReference type="SUPFAM" id="SSF50621">
    <property type="entry name" value="Alanine racemase C-terminal domain-like"/>
    <property type="match status" value="1"/>
</dbReference>
<feature type="modified residue" description="N6-(pyridoxal phosphate)lysine" evidence="4">
    <location>
        <position position="33"/>
    </location>
</feature>
<comment type="caution">
    <text evidence="6">The sequence shown here is derived from an EMBL/GenBank/DDBJ whole genome shotgun (WGS) entry which is preliminary data.</text>
</comment>
<dbReference type="GO" id="GO:0030632">
    <property type="term" value="P:D-alanine biosynthetic process"/>
    <property type="evidence" value="ECO:0007669"/>
    <property type="project" value="TreeGrafter"/>
</dbReference>
<organism evidence="6 7">
    <name type="scientific">Microbacterium tenebrionis</name>
    <dbReference type="NCBI Taxonomy" id="2830665"/>
    <lineage>
        <taxon>Bacteria</taxon>
        <taxon>Bacillati</taxon>
        <taxon>Actinomycetota</taxon>
        <taxon>Actinomycetes</taxon>
        <taxon>Micrococcales</taxon>
        <taxon>Microbacteriaceae</taxon>
        <taxon>Microbacterium</taxon>
    </lineage>
</organism>
<dbReference type="InterPro" id="IPR000821">
    <property type="entry name" value="Ala_racemase"/>
</dbReference>
<comment type="cofactor">
    <cofactor evidence="1 4">
        <name>pyridoxal 5'-phosphate</name>
        <dbReference type="ChEBI" id="CHEBI:597326"/>
    </cofactor>
</comment>
<reference evidence="6" key="1">
    <citation type="submission" date="2021-04" db="EMBL/GenBank/DDBJ databases">
        <title>Microbacterium tenobrionis sp. nov. and Microbacterium allomyrinae sp. nov., isolated from larvae of Tenobrio molitor and Allomyrina dichotoma, respectively.</title>
        <authorList>
            <person name="Lee S.D."/>
        </authorList>
    </citation>
    <scope>NUCLEOTIDE SEQUENCE</scope>
    <source>
        <strain evidence="6">YMB-B2</strain>
    </source>
</reference>
<dbReference type="AlphaFoldDB" id="A0A9X1S182"/>